<evidence type="ECO:0000313" key="8">
    <source>
        <dbReference type="Proteomes" id="UP001163046"/>
    </source>
</evidence>
<dbReference type="OrthoDB" id="5985818at2759"/>
<dbReference type="PROSITE" id="PS50022">
    <property type="entry name" value="FA58C_3"/>
    <property type="match status" value="1"/>
</dbReference>
<dbReference type="CDD" id="cd00057">
    <property type="entry name" value="FA58C"/>
    <property type="match status" value="1"/>
</dbReference>
<organism evidence="7 8">
    <name type="scientific">Desmophyllum pertusum</name>
    <dbReference type="NCBI Taxonomy" id="174260"/>
    <lineage>
        <taxon>Eukaryota</taxon>
        <taxon>Metazoa</taxon>
        <taxon>Cnidaria</taxon>
        <taxon>Anthozoa</taxon>
        <taxon>Hexacorallia</taxon>
        <taxon>Scleractinia</taxon>
        <taxon>Caryophylliina</taxon>
        <taxon>Caryophylliidae</taxon>
        <taxon>Desmophyllum</taxon>
    </lineage>
</organism>
<keyword evidence="8" id="KW-1185">Reference proteome</keyword>
<dbReference type="CDD" id="cd00111">
    <property type="entry name" value="Trefoil"/>
    <property type="match status" value="1"/>
</dbReference>
<dbReference type="Proteomes" id="UP001163046">
    <property type="component" value="Unassembled WGS sequence"/>
</dbReference>
<feature type="disulfide bond" evidence="2">
    <location>
        <begin position="372"/>
        <end position="387"/>
    </location>
</feature>
<dbReference type="SUPFAM" id="SSF49899">
    <property type="entry name" value="Concanavalin A-like lectins/glucanases"/>
    <property type="match status" value="1"/>
</dbReference>
<sequence length="1543" mass="169300">MQLDSSTDRSKGLRLEFSDGSEAYVEMSKNDAQTAVWDVLNFADVNTTSVKIVVDTIFTSSKKNGFKEIEFYHDNCIRDKLCSKVSLPAAKKSEIHPIFGKTISFLVKAEKQVIVTLHEKPKEDSARYSFTIDKCYKDADHYWPLDKVVAGTVFDLIGSKHGKVNVAEIRDGRGDQGLATRALVLNSAASKTVDFGDFSDDCVGDAARCANGITVGFWVMVASGKDSDILHTALTTTDRGMTIYYKYSTSLLIVRMFSTYEYGTVSVKISPNTWYHVFVSWKRGETPLLVINGVEWFVGSRTSTTRLHETYTHLLAGLRPDGGGSDGAALSQVVIWKRALDRKEMIAAFNCVGLQPGNSPCASIVVSDRVTCGWAGITQTLCQVMGCCYVGDACFQQDGRSSNSKLGVGSGPLSASSFTTSFNAARGRQTWRSSADKAAWNDFAWKPETATGEQWLQVDLNQVKTVTAVATQGLSRDGASYCQTYTLSHSKSGGIWQDYKENNAIKVFTANADATSVKRNTITAPFDARFVRFYPKSWYNETSTQTVNYVGCYVGGTFDACGDYASDSLTPEKCTTCLWPRWVDVYSAVTLFELKCPPAVEANEEFVCSVSVHLGSSMRLEAQIHRWQRNFYTFGRHIARHAAKVYITATAIQMDFALLTYHLVLMQTPFHARAVRCFSTATGSCTDENITPAYTPSASLSDRYELITESHLFLSKRGCHIFHFGDVKNSTEVKEGDIVGFTYQESGFAKITSRPSGDSHVVNATGFSFSNVQLSPGSILSTSGNSPTEISFQYSVAGIHQVPSMFSFTHNYTAIGCYHEEATVLGPWNTMRDTVYIRATESLGNTCNVVVQDVIKGLEFYGSILPTPLGNETIIHWIIRQGTGVNITIDFGDGTSFNNGSFDIAYLFAAVNNHTYANIGEYIITINVSNCVSNASIEGLTIVELPLSGVTFDVIHTNRDIEVNETITVEITITQGTNPDISAYNNVSRENASKEIQVHKPVEPLIGFDVTCSPTNLTDFTCCMLNITMGTDFTCTAVGHYNVALNCSNRLNQTTAETTAIVEVPIAGFVVDEPISKAFQVEFIVTWSTAQGTDANFTATFTHLISGSSFNATVTTSTDTTSGSAVITSLMMPATGIYELKVTAVNYVTPRQTIRHLVMVDIPIANPVLTRASKYVEVNTETTFSFQISAGTNVSVWWNFSDGSPTEYHVSNFTLSVPVFIQNPPNLTLTTNSPQNFLPPGTITFTISTISGEEPPTNSSYTVHFGDGGLLTDRPLLLAAPSDVLVFNHSYLEYGAYLVNVTITNDVQFLFLETEVEVQTKIEGFEAVSVHTGPEEDMGKPGKGPENTYFPCDFPVLFTTSIRNGTNVSYTWDFGDGQSLVMLNNSVNHTYPNPRRYMATVVVENAVNRESETLTIDIQCMVKIASFTDKLSAKLDVSIKFDVVLDQVGTDSCYRVNISDNTVMMFKMNSLITCPEACTASDVGNVRDISDPAGFSWEHVYSKVGFTHLESMLAIWSTALSKKEKPPAQLSPANSPTSPWTRR</sequence>
<dbReference type="InterPro" id="IPR035986">
    <property type="entry name" value="PKD_dom_sf"/>
</dbReference>
<dbReference type="Pfam" id="PF13385">
    <property type="entry name" value="Laminin_G_3"/>
    <property type="match status" value="1"/>
</dbReference>
<evidence type="ECO:0000256" key="3">
    <source>
        <dbReference type="SAM" id="MobiDB-lite"/>
    </source>
</evidence>
<dbReference type="SMART" id="SM00089">
    <property type="entry name" value="PKD"/>
    <property type="match status" value="3"/>
</dbReference>
<dbReference type="InterPro" id="IPR008979">
    <property type="entry name" value="Galactose-bd-like_sf"/>
</dbReference>
<dbReference type="InterPro" id="IPR013783">
    <property type="entry name" value="Ig-like_fold"/>
</dbReference>
<evidence type="ECO:0000313" key="7">
    <source>
        <dbReference type="EMBL" id="KAJ7390224.1"/>
    </source>
</evidence>
<feature type="domain" description="PKD" evidence="5">
    <location>
        <begin position="1364"/>
        <end position="1419"/>
    </location>
</feature>
<dbReference type="SMART" id="SM00231">
    <property type="entry name" value="FA58C"/>
    <property type="match status" value="1"/>
</dbReference>
<evidence type="ECO:0000256" key="2">
    <source>
        <dbReference type="PROSITE-ProRule" id="PRU00779"/>
    </source>
</evidence>
<dbReference type="InterPro" id="IPR000519">
    <property type="entry name" value="P_trefoil_dom"/>
</dbReference>
<dbReference type="InterPro" id="IPR022409">
    <property type="entry name" value="PKD/Chitinase_dom"/>
</dbReference>
<dbReference type="PROSITE" id="PS01285">
    <property type="entry name" value="FA58C_1"/>
    <property type="match status" value="1"/>
</dbReference>
<dbReference type="Pfam" id="PF00801">
    <property type="entry name" value="PKD"/>
    <property type="match status" value="2"/>
</dbReference>
<feature type="domain" description="F5/8 type C" evidence="4">
    <location>
        <begin position="401"/>
        <end position="552"/>
    </location>
</feature>
<feature type="region of interest" description="Disordered" evidence="3">
    <location>
        <begin position="1524"/>
        <end position="1543"/>
    </location>
</feature>
<dbReference type="Pfam" id="PF00754">
    <property type="entry name" value="F5_F8_type_C"/>
    <property type="match status" value="1"/>
</dbReference>
<proteinExistence type="predicted"/>
<dbReference type="Pfam" id="PF00088">
    <property type="entry name" value="Trefoil"/>
    <property type="match status" value="1"/>
</dbReference>
<dbReference type="InterPro" id="IPR013320">
    <property type="entry name" value="ConA-like_dom_sf"/>
</dbReference>
<name>A0A9X0D9T7_9CNID</name>
<keyword evidence="1 2" id="KW-1015">Disulfide bond</keyword>
<dbReference type="EMBL" id="MU825419">
    <property type="protein sequence ID" value="KAJ7390224.1"/>
    <property type="molecule type" value="Genomic_DNA"/>
</dbReference>
<dbReference type="Gene3D" id="2.60.120.260">
    <property type="entry name" value="Galactose-binding domain-like"/>
    <property type="match status" value="1"/>
</dbReference>
<dbReference type="PROSITE" id="PS51448">
    <property type="entry name" value="P_TREFOIL_2"/>
    <property type="match status" value="1"/>
</dbReference>
<dbReference type="PANTHER" id="PTHR24543:SF291">
    <property type="entry name" value="SMOKE ALARM, ISOFORM D"/>
    <property type="match status" value="1"/>
</dbReference>
<feature type="compositionally biased region" description="Polar residues" evidence="3">
    <location>
        <begin position="1531"/>
        <end position="1543"/>
    </location>
</feature>
<dbReference type="SUPFAM" id="SSF57492">
    <property type="entry name" value="Trefoil"/>
    <property type="match status" value="1"/>
</dbReference>
<feature type="domain" description="PKD" evidence="5">
    <location>
        <begin position="882"/>
        <end position="950"/>
    </location>
</feature>
<dbReference type="CDD" id="cd00146">
    <property type="entry name" value="PKD"/>
    <property type="match status" value="2"/>
</dbReference>
<dbReference type="SUPFAM" id="SSF49785">
    <property type="entry name" value="Galactose-binding domain-like"/>
    <property type="match status" value="1"/>
</dbReference>
<dbReference type="Gene3D" id="2.60.120.200">
    <property type="match status" value="1"/>
</dbReference>
<dbReference type="SMART" id="SM00018">
    <property type="entry name" value="PD"/>
    <property type="match status" value="1"/>
</dbReference>
<gene>
    <name evidence="7" type="primary">CRB2_5</name>
    <name evidence="7" type="ORF">OS493_026735</name>
</gene>
<dbReference type="SUPFAM" id="SSF49299">
    <property type="entry name" value="PKD domain"/>
    <property type="match status" value="4"/>
</dbReference>
<dbReference type="Gene3D" id="4.10.110.10">
    <property type="entry name" value="Spasmolytic Protein, domain 1"/>
    <property type="match status" value="1"/>
</dbReference>
<evidence type="ECO:0000256" key="1">
    <source>
        <dbReference type="ARBA" id="ARBA00023157"/>
    </source>
</evidence>
<evidence type="ECO:0000259" key="6">
    <source>
        <dbReference type="PROSITE" id="PS51448"/>
    </source>
</evidence>
<dbReference type="InterPro" id="IPR044913">
    <property type="entry name" value="P_trefoil_dom_sf"/>
</dbReference>
<feature type="domain" description="PKD" evidence="5">
    <location>
        <begin position="1256"/>
        <end position="1319"/>
    </location>
</feature>
<evidence type="ECO:0000259" key="5">
    <source>
        <dbReference type="PROSITE" id="PS50093"/>
    </source>
</evidence>
<dbReference type="InterPro" id="IPR000421">
    <property type="entry name" value="FA58C"/>
</dbReference>
<feature type="domain" description="P-type" evidence="6">
    <location>
        <begin position="359"/>
        <end position="398"/>
    </location>
</feature>
<accession>A0A9X0D9T7</accession>
<dbReference type="Gene3D" id="2.60.40.10">
    <property type="entry name" value="Immunoglobulins"/>
    <property type="match status" value="3"/>
</dbReference>
<dbReference type="PANTHER" id="PTHR24543">
    <property type="entry name" value="MULTICOPPER OXIDASE-RELATED"/>
    <property type="match status" value="1"/>
</dbReference>
<comment type="caution">
    <text evidence="7">The sequence shown here is derived from an EMBL/GenBank/DDBJ whole genome shotgun (WGS) entry which is preliminary data.</text>
</comment>
<protein>
    <submittedName>
        <fullName evidence="7">DNA repair protein Rad9,Rhp9</fullName>
    </submittedName>
</protein>
<dbReference type="InterPro" id="IPR000601">
    <property type="entry name" value="PKD_dom"/>
</dbReference>
<reference evidence="7" key="1">
    <citation type="submission" date="2023-01" db="EMBL/GenBank/DDBJ databases">
        <title>Genome assembly of the deep-sea coral Lophelia pertusa.</title>
        <authorList>
            <person name="Herrera S."/>
            <person name="Cordes E."/>
        </authorList>
    </citation>
    <scope>NUCLEOTIDE SEQUENCE</scope>
    <source>
        <strain evidence="7">USNM1676648</strain>
        <tissue evidence="7">Polyp</tissue>
    </source>
</reference>
<comment type="caution">
    <text evidence="2">Lacks conserved residue(s) required for the propagation of feature annotation.</text>
</comment>
<dbReference type="PROSITE" id="PS50093">
    <property type="entry name" value="PKD"/>
    <property type="match status" value="3"/>
</dbReference>
<evidence type="ECO:0000259" key="4">
    <source>
        <dbReference type="PROSITE" id="PS50022"/>
    </source>
</evidence>